<reference evidence="1 2" key="1">
    <citation type="journal article" date="2016" name="PLoS Pathog.">
        <title>Biosynthesis of antibiotic leucinostatins in bio-control fungus Purpureocillium lilacinum and their inhibition on phytophthora revealed by genome mining.</title>
        <authorList>
            <person name="Wang G."/>
            <person name="Liu Z."/>
            <person name="Lin R."/>
            <person name="Li E."/>
            <person name="Mao Z."/>
            <person name="Ling J."/>
            <person name="Yang Y."/>
            <person name="Yin W.B."/>
            <person name="Xie B."/>
        </authorList>
    </citation>
    <scope>NUCLEOTIDE SEQUENCE [LARGE SCALE GENOMIC DNA]</scope>
    <source>
        <strain evidence="1">170</strain>
    </source>
</reference>
<dbReference type="EMBL" id="LSBJ02000007">
    <property type="protein sequence ID" value="OWT42672.1"/>
    <property type="molecule type" value="Genomic_DNA"/>
</dbReference>
<dbReference type="RefSeq" id="XP_018140011.2">
    <property type="nucleotide sequence ID" value="XM_018285980.2"/>
</dbReference>
<dbReference type="KEGG" id="pchm:VFPPC_18085"/>
<keyword evidence="2" id="KW-1185">Reference proteome</keyword>
<accession>A0A219AQ29</accession>
<dbReference type="GeneID" id="28849974"/>
<sequence length="104" mass="12047">MKGIFYERCSRWHQGSAYTQHGPGTLADSALFMTLDQLQSQKQKWTQWLDIDECLTRDCIFVHGFPQTAWTAAFTILSSYCTCRLVTVRYPISLVRLCFSFHVS</sequence>
<evidence type="ECO:0000313" key="2">
    <source>
        <dbReference type="Proteomes" id="UP000078397"/>
    </source>
</evidence>
<proteinExistence type="predicted"/>
<dbReference type="Proteomes" id="UP000078397">
    <property type="component" value="Unassembled WGS sequence"/>
</dbReference>
<comment type="caution">
    <text evidence="1">The sequence shown here is derived from an EMBL/GenBank/DDBJ whole genome shotgun (WGS) entry which is preliminary data.</text>
</comment>
<evidence type="ECO:0000313" key="1">
    <source>
        <dbReference type="EMBL" id="OWT42672.1"/>
    </source>
</evidence>
<gene>
    <name evidence="1" type="ORF">VFPPC_18085</name>
</gene>
<protein>
    <submittedName>
        <fullName evidence="1">Uncharacterized protein</fullName>
    </submittedName>
</protein>
<name>A0A219AQ29_METCM</name>
<dbReference type="AlphaFoldDB" id="A0A219AQ29"/>
<organism evidence="1 2">
    <name type="scientific">Pochonia chlamydosporia 170</name>
    <dbReference type="NCBI Taxonomy" id="1380566"/>
    <lineage>
        <taxon>Eukaryota</taxon>
        <taxon>Fungi</taxon>
        <taxon>Dikarya</taxon>
        <taxon>Ascomycota</taxon>
        <taxon>Pezizomycotina</taxon>
        <taxon>Sordariomycetes</taxon>
        <taxon>Hypocreomycetidae</taxon>
        <taxon>Hypocreales</taxon>
        <taxon>Clavicipitaceae</taxon>
        <taxon>Pochonia</taxon>
    </lineage>
</organism>